<comment type="caution">
    <text evidence="2">The sequence shown here is derived from an EMBL/GenBank/DDBJ whole genome shotgun (WGS) entry which is preliminary data.</text>
</comment>
<reference evidence="2 3" key="1">
    <citation type="journal article" date="2013" name="Genome Announc.">
        <title>Draft Genome Sequence of Arcticibacter svalbardensis Strain MN12-7T, a Member of the Family Sphingobacteriaceae Isolated from an Arctic Soil Sample.</title>
        <authorList>
            <person name="Shivaji S."/>
            <person name="Ara S."/>
            <person name="Prasad S."/>
            <person name="Manasa B.P."/>
            <person name="Begum Z."/>
            <person name="Singh A."/>
            <person name="Kumar Pinnaka A."/>
        </authorList>
    </citation>
    <scope>NUCLEOTIDE SEQUENCE [LARGE SCALE GENOMIC DNA]</scope>
    <source>
        <strain evidence="2 3">MN12-7</strain>
    </source>
</reference>
<dbReference type="STRING" id="1150600.ADIARSV_4271"/>
<dbReference type="EMBL" id="AQPN01000146">
    <property type="protein sequence ID" value="EOR92584.1"/>
    <property type="molecule type" value="Genomic_DNA"/>
</dbReference>
<dbReference type="Pfam" id="PF25589">
    <property type="entry name" value="DUF7935"/>
    <property type="match status" value="1"/>
</dbReference>
<dbReference type="InterPro" id="IPR057695">
    <property type="entry name" value="DUF7935"/>
</dbReference>
<protein>
    <submittedName>
        <fullName evidence="2">Uncharacterized protein</fullName>
    </submittedName>
</protein>
<accession>R9GUJ2</accession>
<proteinExistence type="predicted"/>
<evidence type="ECO:0000313" key="2">
    <source>
        <dbReference type="EMBL" id="EOR92584.1"/>
    </source>
</evidence>
<dbReference type="AlphaFoldDB" id="R9GUJ2"/>
<gene>
    <name evidence="2" type="ORF">ADIARSV_4271</name>
</gene>
<keyword evidence="1" id="KW-0472">Membrane</keyword>
<dbReference type="Proteomes" id="UP000014174">
    <property type="component" value="Unassembled WGS sequence"/>
</dbReference>
<dbReference type="RefSeq" id="WP_016197486.1">
    <property type="nucleotide sequence ID" value="NZ_AQPN01000146.1"/>
</dbReference>
<dbReference type="PATRIC" id="fig|1150600.3.peg.4225"/>
<sequence>MQSTTLFLLDIAKLTLSGTLLIFIGYLFARPYLDQKLKVQLLDLKKNSQAAILPLRLQAYERIILLMERINPVNLLLRTNTPGLTLIEYQQILTSEIRNEYQHNITQQLYVNQSSWALISKLKEDTIALINNAGKSLPADASHIELSKLVLQHLSTLEINPYDAALVVIRQDIQQLF</sequence>
<organism evidence="2 3">
    <name type="scientific">Arcticibacter svalbardensis MN12-7</name>
    <dbReference type="NCBI Taxonomy" id="1150600"/>
    <lineage>
        <taxon>Bacteria</taxon>
        <taxon>Pseudomonadati</taxon>
        <taxon>Bacteroidota</taxon>
        <taxon>Sphingobacteriia</taxon>
        <taxon>Sphingobacteriales</taxon>
        <taxon>Sphingobacteriaceae</taxon>
        <taxon>Arcticibacter</taxon>
    </lineage>
</organism>
<name>R9GUJ2_9SPHI</name>
<keyword evidence="1" id="KW-1133">Transmembrane helix</keyword>
<evidence type="ECO:0000256" key="1">
    <source>
        <dbReference type="SAM" id="Phobius"/>
    </source>
</evidence>
<keyword evidence="1" id="KW-0812">Transmembrane</keyword>
<feature type="transmembrane region" description="Helical" evidence="1">
    <location>
        <begin position="6"/>
        <end position="29"/>
    </location>
</feature>
<evidence type="ECO:0000313" key="3">
    <source>
        <dbReference type="Proteomes" id="UP000014174"/>
    </source>
</evidence>
<dbReference type="OrthoDB" id="1493032at2"/>
<dbReference type="eggNOG" id="ENOG502ZBUH">
    <property type="taxonomic scope" value="Bacteria"/>
</dbReference>
<keyword evidence="3" id="KW-1185">Reference proteome</keyword>